<gene>
    <name evidence="3" type="ORF">MetexDRAFT_6137</name>
</gene>
<comment type="catalytic activity">
    <reaction evidence="1">
        <text>an N-(ADP-alpha-D-ribosyl)-thymidine in DNA + H2O = a thymidine in DNA + ADP-D-ribose</text>
        <dbReference type="Rhea" id="RHEA:71655"/>
        <dbReference type="Rhea" id="RHEA-COMP:13556"/>
        <dbReference type="Rhea" id="RHEA-COMP:18051"/>
        <dbReference type="ChEBI" id="CHEBI:15377"/>
        <dbReference type="ChEBI" id="CHEBI:57967"/>
        <dbReference type="ChEBI" id="CHEBI:137386"/>
        <dbReference type="ChEBI" id="CHEBI:191199"/>
    </reaction>
    <physiologicalReaction direction="left-to-right" evidence="1">
        <dbReference type="Rhea" id="RHEA:71656"/>
    </physiologicalReaction>
</comment>
<protein>
    <submittedName>
        <fullName evidence="3">Appr-1-p processing domain protein</fullName>
    </submittedName>
</protein>
<evidence type="ECO:0000259" key="2">
    <source>
        <dbReference type="PROSITE" id="PS51154"/>
    </source>
</evidence>
<proteinExistence type="predicted"/>
<dbReference type="Gene3D" id="3.40.220.10">
    <property type="entry name" value="Leucine Aminopeptidase, subunit E, domain 1"/>
    <property type="match status" value="1"/>
</dbReference>
<dbReference type="PATRIC" id="fig|882800.3.peg.5906"/>
<dbReference type="AlphaFoldDB" id="H1KU24"/>
<dbReference type="PANTHER" id="PTHR12521:SF0">
    <property type="entry name" value="ADP-RIBOSE GLYCOHYDROLASE OARD1"/>
    <property type="match status" value="1"/>
</dbReference>
<organism evidence="3 4">
    <name type="scientific">Methylorubrum extorquens DSM 13060</name>
    <dbReference type="NCBI Taxonomy" id="882800"/>
    <lineage>
        <taxon>Bacteria</taxon>
        <taxon>Pseudomonadati</taxon>
        <taxon>Pseudomonadota</taxon>
        <taxon>Alphaproteobacteria</taxon>
        <taxon>Hyphomicrobiales</taxon>
        <taxon>Methylobacteriaceae</taxon>
        <taxon>Methylorubrum</taxon>
    </lineage>
</organism>
<comment type="caution">
    <text evidence="3">The sequence shown here is derived from an EMBL/GenBank/DDBJ whole genome shotgun (WGS) entry which is preliminary data.</text>
</comment>
<dbReference type="RefSeq" id="WP_003606652.1">
    <property type="nucleotide sequence ID" value="NZ_AGJK01000367.1"/>
</dbReference>
<evidence type="ECO:0000313" key="4">
    <source>
        <dbReference type="Proteomes" id="UP000004382"/>
    </source>
</evidence>
<evidence type="ECO:0000256" key="1">
    <source>
        <dbReference type="ARBA" id="ARBA00035885"/>
    </source>
</evidence>
<reference evidence="3 4" key="1">
    <citation type="submission" date="2011-09" db="EMBL/GenBank/DDBJ databases">
        <title>The draft genome of Methylobacterium extorquens DSM 13060.</title>
        <authorList>
            <consortium name="US DOE Joint Genome Institute (JGI-PGF)"/>
            <person name="Lucas S."/>
            <person name="Han J."/>
            <person name="Lapidus A."/>
            <person name="Cheng J.-F."/>
            <person name="Goodwin L."/>
            <person name="Pitluck S."/>
            <person name="Peters L."/>
            <person name="Land M.L."/>
            <person name="Hauser L."/>
            <person name="Koskimaki J."/>
            <person name="Halonen O."/>
            <person name="Pirttila A."/>
            <person name="Frank C."/>
            <person name="Woyke T.J."/>
        </authorList>
    </citation>
    <scope>NUCLEOTIDE SEQUENCE [LARGE SCALE GENOMIC DNA]</scope>
    <source>
        <strain evidence="3 4">DSM 13060</strain>
    </source>
</reference>
<dbReference type="PANTHER" id="PTHR12521">
    <property type="entry name" value="PROTEIN C6ORF130"/>
    <property type="match status" value="1"/>
</dbReference>
<evidence type="ECO:0000313" key="3">
    <source>
        <dbReference type="EMBL" id="EHP83576.1"/>
    </source>
</evidence>
<dbReference type="Proteomes" id="UP000004382">
    <property type="component" value="Unassembled WGS sequence"/>
</dbReference>
<dbReference type="EMBL" id="AGJK01000367">
    <property type="protein sequence ID" value="EHP83576.1"/>
    <property type="molecule type" value="Genomic_DNA"/>
</dbReference>
<name>H1KU24_METEX</name>
<dbReference type="SUPFAM" id="SSF52949">
    <property type="entry name" value="Macro domain-like"/>
    <property type="match status" value="1"/>
</dbReference>
<dbReference type="SMART" id="SM00506">
    <property type="entry name" value="A1pp"/>
    <property type="match status" value="1"/>
</dbReference>
<sequence length="350" mass="39213">MPDYRRGDILQAEVDALVNTVNCVGIMGRGIALQFRNAFPDNFKAYKAACDRNEVQPGRMFVVETGQLNPRFIVNFPTKRHWRGKSRMVDIDAGLADLIVQIKSLGIRSIALPPLGCGLGGLDWREVRPRIEQALAQIPDVHAVVFEPAEAPPAAEMVRAQNAPSMTPGRAALVGLLRRYLDGLMDPAVSLLEAYKLMYFMQEAGEDLSLKFVEGRYGPYADNLRHVLARVEGYHLSGFRDGGENPEKVLELIPGAAEEAERFLVDHPESLERFERVGRLVDGFETSYGLELLSTVHWIVKREGTEDPDEVRRFLARWSERKKMFTREQVVVALEALGSQGWLANVKINA</sequence>
<dbReference type="CDD" id="cd02901">
    <property type="entry name" value="Macro_Poa1p-like"/>
    <property type="match status" value="1"/>
</dbReference>
<dbReference type="InterPro" id="IPR050892">
    <property type="entry name" value="ADP-ribose_metab_enzymes"/>
</dbReference>
<dbReference type="InterPro" id="IPR043472">
    <property type="entry name" value="Macro_dom-like"/>
</dbReference>
<dbReference type="GO" id="GO:0140291">
    <property type="term" value="P:peptidyl-glutamate ADP-deribosylation"/>
    <property type="evidence" value="ECO:0007669"/>
    <property type="project" value="TreeGrafter"/>
</dbReference>
<dbReference type="Pfam" id="PF01661">
    <property type="entry name" value="Macro"/>
    <property type="match status" value="1"/>
</dbReference>
<accession>H1KU24</accession>
<feature type="domain" description="Macro" evidence="2">
    <location>
        <begin position="1"/>
        <end position="162"/>
    </location>
</feature>
<dbReference type="PROSITE" id="PS51154">
    <property type="entry name" value="MACRO"/>
    <property type="match status" value="1"/>
</dbReference>
<dbReference type="InterPro" id="IPR002589">
    <property type="entry name" value="Macro_dom"/>
</dbReference>